<protein>
    <submittedName>
        <fullName evidence="1">Uncharacterized protein</fullName>
    </submittedName>
</protein>
<reference evidence="1" key="1">
    <citation type="submission" date="2016-09" db="EMBL/GenBank/DDBJ databases">
        <authorList>
            <person name="Capua I."/>
            <person name="De Benedictis P."/>
            <person name="Joannis T."/>
            <person name="Lombin L.H."/>
            <person name="Cattoli G."/>
        </authorList>
    </citation>
    <scope>NUCLEOTIDE SEQUENCE</scope>
</reference>
<accession>A0A1E1XNZ6</accession>
<organism evidence="1">
    <name type="scientific">Amblyomma sculptum</name>
    <name type="common">Tick</name>
    <dbReference type="NCBI Taxonomy" id="1581419"/>
    <lineage>
        <taxon>Eukaryota</taxon>
        <taxon>Metazoa</taxon>
        <taxon>Ecdysozoa</taxon>
        <taxon>Arthropoda</taxon>
        <taxon>Chelicerata</taxon>
        <taxon>Arachnida</taxon>
        <taxon>Acari</taxon>
        <taxon>Parasitiformes</taxon>
        <taxon>Ixodida</taxon>
        <taxon>Ixodoidea</taxon>
        <taxon>Ixodidae</taxon>
        <taxon>Amblyomminae</taxon>
        <taxon>Amblyomma</taxon>
    </lineage>
</organism>
<sequence length="138" mass="15744">RKLPSFCSSAKLKKMHLNRLTSSEAQKQQSTWTDTIGKSSYERTYVHMHTHTHARTPQHYNRATTHYFFVFTLTWKRKATHFVPATKRILHKNTLQCSLSARQASREQGNADKHASLCIGGKLFSPLANGSWWGKSAG</sequence>
<name>A0A1E1XNZ6_AMBSC</name>
<reference evidence="1" key="2">
    <citation type="journal article" date="2017" name="Front. Cell. Infect. Microbiol.">
        <title>Analysis of the Salivary Gland Transcriptome of Unfed and Partially Fed Amblyomma sculptum Ticks and Descriptive Proteome of the Saliva.</title>
        <authorList>
            <person name="Esteves E."/>
            <person name="Maruyama S.R."/>
            <person name="Kawahara R."/>
            <person name="Fujita A."/>
            <person name="Martins L.A."/>
            <person name="Righi A.A."/>
            <person name="Costa F.B."/>
            <person name="Palmisano G."/>
            <person name="Labruna M.B."/>
            <person name="Sa-Nunes A."/>
            <person name="Ribeiro J.M.C."/>
            <person name="Fogaca A.C."/>
        </authorList>
    </citation>
    <scope>NUCLEOTIDE SEQUENCE</scope>
</reference>
<dbReference type="EMBL" id="GFAA01002743">
    <property type="protein sequence ID" value="JAU00692.1"/>
    <property type="molecule type" value="mRNA"/>
</dbReference>
<evidence type="ECO:0000313" key="1">
    <source>
        <dbReference type="EMBL" id="JAU00692.1"/>
    </source>
</evidence>
<dbReference type="AlphaFoldDB" id="A0A1E1XNZ6"/>
<proteinExistence type="evidence at transcript level"/>
<feature type="non-terminal residue" evidence="1">
    <location>
        <position position="1"/>
    </location>
</feature>